<dbReference type="RefSeq" id="WP_348153844.1">
    <property type="nucleotide sequence ID" value="NZ_BAABWU010000001.1"/>
</dbReference>
<keyword evidence="1" id="KW-0732">Signal</keyword>
<evidence type="ECO:0000313" key="2">
    <source>
        <dbReference type="EMBL" id="GAA6194930.1"/>
    </source>
</evidence>
<accession>A0ABQ0AGC8</accession>
<comment type="caution">
    <text evidence="2">The sequence shown here is derived from an EMBL/GenBank/DDBJ whole genome shotgun (WGS) entry which is preliminary data.</text>
</comment>
<dbReference type="Pfam" id="PF09898">
    <property type="entry name" value="DUF2125"/>
    <property type="match status" value="1"/>
</dbReference>
<reference evidence="2 3" key="1">
    <citation type="submission" date="2024-04" db="EMBL/GenBank/DDBJ databases">
        <title>Draft genome sequence of Pseudophaeobacter arcticus NBRC 116598.</title>
        <authorList>
            <person name="Miyakawa T."/>
            <person name="Kusuya Y."/>
            <person name="Miura T."/>
        </authorList>
    </citation>
    <scope>NUCLEOTIDE SEQUENCE [LARGE SCALE GENOMIC DNA]</scope>
    <source>
        <strain evidence="2 3">SU-CL00105</strain>
    </source>
</reference>
<feature type="signal peptide" evidence="1">
    <location>
        <begin position="1"/>
        <end position="24"/>
    </location>
</feature>
<evidence type="ECO:0000313" key="3">
    <source>
        <dbReference type="Proteomes" id="UP001441944"/>
    </source>
</evidence>
<organism evidence="2 3">
    <name type="scientific">Pseudophaeobacter arcticus</name>
    <dbReference type="NCBI Taxonomy" id="385492"/>
    <lineage>
        <taxon>Bacteria</taxon>
        <taxon>Pseudomonadati</taxon>
        <taxon>Pseudomonadota</taxon>
        <taxon>Alphaproteobacteria</taxon>
        <taxon>Rhodobacterales</taxon>
        <taxon>Paracoccaceae</taxon>
        <taxon>Pseudophaeobacter</taxon>
    </lineage>
</organism>
<sequence length="506" mass="52858">MTVSLARGTGAAAVLIISAQGAFADVSAQDVWSDWKAYMTGTGYTVTGTESQSGNVLTVSDISMTMPMPEQDGTGGVTMPEIQFVENGDGTVNVMLPKDFPMTFAGEDDGEKFSAEILYSHDGSPMVVSGDTSAMTYDYAIGQASLTLGQIIGDGKEMPADALKASVVINDMVAKTVMQIDGQRSYTQTQSMAKLAYDIAFQDPDSDDAGTITGSMSDITGTAVSTIPSGLDSPEMADLIKAGLSIDAKIAYTGGNSAISVTGSDSFDMQSTSAGGDFGVTMSKDGLSYDVGQKDISVDVSGSEIPFPLALTMAEAGFKLLMPVSQSDEEQDFGLGITLRDFAVPDMLWGMVDPTGTLPHDPATIVLDLAGKGKLLFDMFDPESMKAMERGAQKPGEFNAVTIKQLLVTAAGAKLTGTGDFTFNNEDLVTFDGMPAPDGTANIKLEGANGLIDNLIKMGLVSDSDAMGARMMMGMFGVPGEGEDTLTSEIKVSEDGQILANGQRIK</sequence>
<proteinExistence type="predicted"/>
<dbReference type="EMBL" id="BAABWU010000001">
    <property type="protein sequence ID" value="GAA6194930.1"/>
    <property type="molecule type" value="Genomic_DNA"/>
</dbReference>
<evidence type="ECO:0000256" key="1">
    <source>
        <dbReference type="SAM" id="SignalP"/>
    </source>
</evidence>
<gene>
    <name evidence="2" type="ORF">NBRC116598_03740</name>
</gene>
<dbReference type="Proteomes" id="UP001441944">
    <property type="component" value="Unassembled WGS sequence"/>
</dbReference>
<name>A0ABQ0AGC8_9RHOB</name>
<protein>
    <submittedName>
        <fullName evidence="2">DUF2125 domain-containing protein</fullName>
    </submittedName>
</protein>
<keyword evidence="3" id="KW-1185">Reference proteome</keyword>
<dbReference type="InterPro" id="IPR018666">
    <property type="entry name" value="DUF2125"/>
</dbReference>
<feature type="chain" id="PRO_5045825839" evidence="1">
    <location>
        <begin position="25"/>
        <end position="506"/>
    </location>
</feature>